<evidence type="ECO:0000256" key="1">
    <source>
        <dbReference type="ARBA" id="ARBA00011738"/>
    </source>
</evidence>
<feature type="binding site" evidence="6">
    <location>
        <position position="62"/>
    </location>
    <ligand>
        <name>FAD</name>
        <dbReference type="ChEBI" id="CHEBI:57692"/>
    </ligand>
</feature>
<feature type="binding site" evidence="6">
    <location>
        <position position="54"/>
    </location>
    <ligand>
        <name>FAD</name>
        <dbReference type="ChEBI" id="CHEBI:57692"/>
    </ligand>
</feature>
<dbReference type="PANTHER" id="PTHR48105">
    <property type="entry name" value="THIOREDOXIN REDUCTASE 1-RELATED-RELATED"/>
    <property type="match status" value="1"/>
</dbReference>
<dbReference type="EC" id="1.18.1.2" evidence="6"/>
<evidence type="ECO:0000256" key="6">
    <source>
        <dbReference type="HAMAP-Rule" id="MF_01685"/>
    </source>
</evidence>
<keyword evidence="3 6" id="KW-0274">FAD</keyword>
<evidence type="ECO:0000256" key="4">
    <source>
        <dbReference type="ARBA" id="ARBA00022857"/>
    </source>
</evidence>
<dbReference type="SUPFAM" id="SSF51905">
    <property type="entry name" value="FAD/NAD(P)-binding domain"/>
    <property type="match status" value="1"/>
</dbReference>
<comment type="cofactor">
    <cofactor evidence="6">
        <name>FAD</name>
        <dbReference type="ChEBI" id="CHEBI:57692"/>
    </cofactor>
    <text evidence="6">Binds 1 FAD per subunit.</text>
</comment>
<comment type="catalytic activity">
    <reaction evidence="6">
        <text>2 reduced [2Fe-2S]-[ferredoxin] + NADP(+) + H(+) = 2 oxidized [2Fe-2S]-[ferredoxin] + NADPH</text>
        <dbReference type="Rhea" id="RHEA:20125"/>
        <dbReference type="Rhea" id="RHEA-COMP:10000"/>
        <dbReference type="Rhea" id="RHEA-COMP:10001"/>
        <dbReference type="ChEBI" id="CHEBI:15378"/>
        <dbReference type="ChEBI" id="CHEBI:33737"/>
        <dbReference type="ChEBI" id="CHEBI:33738"/>
        <dbReference type="ChEBI" id="CHEBI:57783"/>
        <dbReference type="ChEBI" id="CHEBI:58349"/>
        <dbReference type="EC" id="1.18.1.2"/>
    </reaction>
</comment>
<feature type="binding site" evidence="6">
    <location>
        <position position="337"/>
    </location>
    <ligand>
        <name>FAD</name>
        <dbReference type="ChEBI" id="CHEBI:57692"/>
    </ligand>
</feature>
<dbReference type="GO" id="GO:0004324">
    <property type="term" value="F:ferredoxin-NADP+ reductase activity"/>
    <property type="evidence" value="ECO:0007669"/>
    <property type="project" value="UniProtKB-UniRule"/>
</dbReference>
<dbReference type="InterPro" id="IPR050097">
    <property type="entry name" value="Ferredoxin-NADP_redctase_2"/>
</dbReference>
<gene>
    <name evidence="8" type="ORF">FYJ61_05785</name>
</gene>
<sequence length="339" mass="37644">MHFPHIHVKVMLVIFRKEISIIKEYDLAIIGAGPVGLFAAYFARLHGLKTIVLESLSDLGGQPEMLYPFKKILDIPVFKEITASDLTKRLIANLEGQVDLVTSHQVQDVESAGDKLIIDGEYQVRSIMIATGNGAFKPKKFPLKATPEMEDRIHYFFKDPAQFAGQKLGIFGGGDTALDWANELANIADVSLIHRRNEFRGMESSVDALRKKGQVNFLTPYLPKKMTEKDGQLVIDLKEVGGDTMLAESFDQILVAYGFRADNRFVKKWGVELENGLIAVNRSMQTNVPKIYAIGDACGYEGRVPIIGIGFGEAQIAINSIMRDLFPEKSLTIHSTSIN</sequence>
<dbReference type="Proteomes" id="UP000452141">
    <property type="component" value="Unassembled WGS sequence"/>
</dbReference>
<protein>
    <recommendedName>
        <fullName evidence="6">Ferredoxin--NADP reductase</fullName>
        <shortName evidence="6">FNR</shortName>
        <shortName evidence="6">Fd-NADP(+) reductase</shortName>
        <ecNumber evidence="6">1.18.1.2</ecNumber>
    </recommendedName>
</protein>
<accession>A0A844FP08</accession>
<name>A0A844FP08_9LACO</name>
<keyword evidence="4 6" id="KW-0521">NADP</keyword>
<dbReference type="Pfam" id="PF07992">
    <property type="entry name" value="Pyr_redox_2"/>
    <property type="match status" value="1"/>
</dbReference>
<dbReference type="GO" id="GO:0050661">
    <property type="term" value="F:NADP binding"/>
    <property type="evidence" value="ECO:0007669"/>
    <property type="project" value="UniProtKB-UniRule"/>
</dbReference>
<dbReference type="InterPro" id="IPR023753">
    <property type="entry name" value="FAD/NAD-binding_dom"/>
</dbReference>
<comment type="caution">
    <text evidence="6">Lacks conserved residue(s) required for the propagation of feature annotation.</text>
</comment>
<feature type="binding site" evidence="6">
    <location>
        <position position="136"/>
    </location>
    <ligand>
        <name>FAD</name>
        <dbReference type="ChEBI" id="CHEBI:57692"/>
    </ligand>
</feature>
<dbReference type="EMBL" id="VUMW01000014">
    <property type="protein sequence ID" value="MST79975.1"/>
    <property type="molecule type" value="Genomic_DNA"/>
</dbReference>
<reference evidence="8 9" key="1">
    <citation type="submission" date="2019-08" db="EMBL/GenBank/DDBJ databases">
        <title>In-depth cultivation of the pig gut microbiome towards novel bacterial diversity and tailored functional studies.</title>
        <authorList>
            <person name="Wylensek D."/>
            <person name="Hitch T.C.A."/>
            <person name="Clavel T."/>
        </authorList>
    </citation>
    <scope>NUCLEOTIDE SEQUENCE [LARGE SCALE GENOMIC DNA]</scope>
    <source>
        <strain evidence="8 9">WCA-470BD-2E</strain>
    </source>
</reference>
<dbReference type="Gene3D" id="3.50.50.60">
    <property type="entry name" value="FAD/NAD(P)-binding domain"/>
    <property type="match status" value="2"/>
</dbReference>
<dbReference type="InterPro" id="IPR036188">
    <property type="entry name" value="FAD/NAD-bd_sf"/>
</dbReference>
<dbReference type="InterPro" id="IPR022890">
    <property type="entry name" value="Fd--NADP_Rdtase_type_2"/>
</dbReference>
<feature type="binding site" evidence="6">
    <location>
        <position position="296"/>
    </location>
    <ligand>
        <name>FAD</name>
        <dbReference type="ChEBI" id="CHEBI:57692"/>
    </ligand>
</feature>
<comment type="caution">
    <text evidence="8">The sequence shown here is derived from an EMBL/GenBank/DDBJ whole genome shotgun (WGS) entry which is preliminary data.</text>
</comment>
<evidence type="ECO:0000313" key="9">
    <source>
        <dbReference type="Proteomes" id="UP000452141"/>
    </source>
</evidence>
<feature type="binding site" evidence="6">
    <location>
        <position position="67"/>
    </location>
    <ligand>
        <name>FAD</name>
        <dbReference type="ChEBI" id="CHEBI:57692"/>
    </ligand>
</feature>
<evidence type="ECO:0000256" key="5">
    <source>
        <dbReference type="ARBA" id="ARBA00023002"/>
    </source>
</evidence>
<evidence type="ECO:0000256" key="3">
    <source>
        <dbReference type="ARBA" id="ARBA00022827"/>
    </source>
</evidence>
<keyword evidence="2 6" id="KW-0285">Flavoprotein</keyword>
<dbReference type="HAMAP" id="MF_01685">
    <property type="entry name" value="FENR2"/>
    <property type="match status" value="1"/>
</dbReference>
<dbReference type="AlphaFoldDB" id="A0A844FP08"/>
<comment type="similarity">
    <text evidence="6">Belongs to the ferredoxin--NADP reductase type 2 family.</text>
</comment>
<dbReference type="PRINTS" id="PR00469">
    <property type="entry name" value="PNDRDTASEII"/>
</dbReference>
<feature type="domain" description="FAD/NAD(P)-binding" evidence="7">
    <location>
        <begin position="25"/>
        <end position="298"/>
    </location>
</feature>
<comment type="subunit">
    <text evidence="1 6">Homodimer.</text>
</comment>
<evidence type="ECO:0000256" key="2">
    <source>
        <dbReference type="ARBA" id="ARBA00022630"/>
    </source>
</evidence>
<proteinExistence type="inferred from homology"/>
<keyword evidence="5 6" id="KW-0560">Oxidoreductase</keyword>
<evidence type="ECO:0000313" key="8">
    <source>
        <dbReference type="EMBL" id="MST79975.1"/>
    </source>
</evidence>
<dbReference type="GO" id="GO:0050660">
    <property type="term" value="F:flavin adenine dinucleotide binding"/>
    <property type="evidence" value="ECO:0007669"/>
    <property type="project" value="UniProtKB-UniRule"/>
</dbReference>
<organism evidence="8 9">
    <name type="scientific">Lactobacillus equicursoris</name>
    <dbReference type="NCBI Taxonomy" id="420645"/>
    <lineage>
        <taxon>Bacteria</taxon>
        <taxon>Bacillati</taxon>
        <taxon>Bacillota</taxon>
        <taxon>Bacilli</taxon>
        <taxon>Lactobacillales</taxon>
        <taxon>Lactobacillaceae</taxon>
        <taxon>Lactobacillus</taxon>
    </lineage>
</organism>
<feature type="binding site" evidence="6">
    <location>
        <position position="106"/>
    </location>
    <ligand>
        <name>FAD</name>
        <dbReference type="ChEBI" id="CHEBI:57692"/>
    </ligand>
</feature>
<dbReference type="PRINTS" id="PR00368">
    <property type="entry name" value="FADPNR"/>
</dbReference>
<evidence type="ECO:0000259" key="7">
    <source>
        <dbReference type="Pfam" id="PF07992"/>
    </source>
</evidence>